<reference evidence="2 5" key="2">
    <citation type="submission" date="2020-08" db="EMBL/GenBank/DDBJ databases">
        <title>Genomic Encyclopedia of Type Strains, Phase IV (KMG-IV): sequencing the most valuable type-strain genomes for metagenomic binning, comparative biology and taxonomic classification.</title>
        <authorList>
            <person name="Goeker M."/>
        </authorList>
    </citation>
    <scope>NUCLEOTIDE SEQUENCE [LARGE SCALE GENOMIC DNA]</scope>
    <source>
        <strain evidence="2 5">DSM 12421</strain>
    </source>
</reference>
<dbReference type="Pfam" id="PF00535">
    <property type="entry name" value="Glycos_transf_2"/>
    <property type="match status" value="1"/>
</dbReference>
<evidence type="ECO:0000313" key="4">
    <source>
        <dbReference type="Proteomes" id="UP000427373"/>
    </source>
</evidence>
<dbReference type="EMBL" id="CP045484">
    <property type="protein sequence ID" value="QGR17630.1"/>
    <property type="molecule type" value="Genomic_DNA"/>
</dbReference>
<dbReference type="EMBL" id="JACHFY010000059">
    <property type="protein sequence ID" value="MBB5255258.1"/>
    <property type="molecule type" value="Genomic_DNA"/>
</dbReference>
<evidence type="ECO:0000313" key="3">
    <source>
        <dbReference type="EMBL" id="QGR17630.1"/>
    </source>
</evidence>
<name>A0A650CII7_SULOH</name>
<reference evidence="3 4" key="1">
    <citation type="submission" date="2019-10" db="EMBL/GenBank/DDBJ databases">
        <title>Genome Sequences from Six Type Strain Members of the Archaeal Family Sulfolobaceae: Acidianus ambivalens, Acidianus infernus, Metallosphaera prunae, Stygiolobus azoricus, Sulfolobus metallicus, and Sulfurisphaera ohwakuensis.</title>
        <authorList>
            <person name="Counts J.A."/>
            <person name="Kelly R.M."/>
        </authorList>
    </citation>
    <scope>NUCLEOTIDE SEQUENCE [LARGE SCALE GENOMIC DNA]</scope>
    <source>
        <strain evidence="3 4">TA-1</strain>
    </source>
</reference>
<keyword evidence="4" id="KW-1185">Reference proteome</keyword>
<dbReference type="AlphaFoldDB" id="A0A650CII7"/>
<dbReference type="Proteomes" id="UP000582213">
    <property type="component" value="Unassembled WGS sequence"/>
</dbReference>
<evidence type="ECO:0000313" key="5">
    <source>
        <dbReference type="Proteomes" id="UP000582213"/>
    </source>
</evidence>
<dbReference type="SUPFAM" id="SSF53448">
    <property type="entry name" value="Nucleotide-diphospho-sugar transferases"/>
    <property type="match status" value="1"/>
</dbReference>
<evidence type="ECO:0000313" key="2">
    <source>
        <dbReference type="EMBL" id="MBB5255258.1"/>
    </source>
</evidence>
<dbReference type="InterPro" id="IPR001173">
    <property type="entry name" value="Glyco_trans_2-like"/>
</dbReference>
<dbReference type="GO" id="GO:0016740">
    <property type="term" value="F:transferase activity"/>
    <property type="evidence" value="ECO:0007669"/>
    <property type="project" value="UniProtKB-KW"/>
</dbReference>
<gene>
    <name evidence="3" type="ORF">D1869_10865</name>
    <name evidence="2" type="ORF">HNQ62_003033</name>
</gene>
<sequence>MIICVYSTAFNNVSSVDTSVMSFWRSNYHIIIADNYSTDGSWEKLQELRKEYNLTLLRLKSSRAKGRAYILEHCPENLITAYFDLDTDYNENFNKVLDYASLDKIYACFSLSTLLSNFKKRE</sequence>
<dbReference type="Gene3D" id="3.90.550.10">
    <property type="entry name" value="Spore Coat Polysaccharide Biosynthesis Protein SpsA, Chain A"/>
    <property type="match status" value="1"/>
</dbReference>
<dbReference type="Proteomes" id="UP000427373">
    <property type="component" value="Chromosome"/>
</dbReference>
<dbReference type="RefSeq" id="WP_156015110.1">
    <property type="nucleotide sequence ID" value="NZ_CP045484.1"/>
</dbReference>
<dbReference type="KEGG" id="soh:D1869_10865"/>
<accession>A0A650CII7</accession>
<proteinExistence type="predicted"/>
<protein>
    <submittedName>
        <fullName evidence="2 3">Glycosyltransferase</fullName>
    </submittedName>
</protein>
<evidence type="ECO:0000259" key="1">
    <source>
        <dbReference type="Pfam" id="PF00535"/>
    </source>
</evidence>
<organism evidence="3 4">
    <name type="scientific">Sulfurisphaera ohwakuensis</name>
    <dbReference type="NCBI Taxonomy" id="69656"/>
    <lineage>
        <taxon>Archaea</taxon>
        <taxon>Thermoproteota</taxon>
        <taxon>Thermoprotei</taxon>
        <taxon>Sulfolobales</taxon>
        <taxon>Sulfolobaceae</taxon>
        <taxon>Sulfurisphaera</taxon>
    </lineage>
</organism>
<dbReference type="InterPro" id="IPR029044">
    <property type="entry name" value="Nucleotide-diphossugar_trans"/>
</dbReference>
<dbReference type="OrthoDB" id="43535at2157"/>
<keyword evidence="3" id="KW-0808">Transferase</keyword>
<feature type="domain" description="Glycosyltransferase 2-like" evidence="1">
    <location>
        <begin position="11"/>
        <end position="91"/>
    </location>
</feature>
<dbReference type="GeneID" id="42801752"/>